<dbReference type="FunFam" id="3.40.50.2000:FF:000050">
    <property type="entry name" value="UDP-glucuronosyltransferase"/>
    <property type="match status" value="1"/>
</dbReference>
<dbReference type="Gene3D" id="3.40.50.2000">
    <property type="entry name" value="Glycogen Phosphorylase B"/>
    <property type="match status" value="1"/>
</dbReference>
<comment type="similarity">
    <text evidence="1">Belongs to the UDP-glycosyltransferase family.</text>
</comment>
<dbReference type="InterPro" id="IPR050271">
    <property type="entry name" value="UDP-glycosyltransferase"/>
</dbReference>
<evidence type="ECO:0000256" key="5">
    <source>
        <dbReference type="SAM" id="SignalP"/>
    </source>
</evidence>
<feature type="signal peptide" evidence="5">
    <location>
        <begin position="1"/>
        <end position="31"/>
    </location>
</feature>
<evidence type="ECO:0000313" key="6">
    <source>
        <dbReference type="EMBL" id="BFF90227.1"/>
    </source>
</evidence>
<keyword evidence="4" id="KW-0812">Transmembrane</keyword>
<feature type="chain" id="PRO_5043908337" evidence="5">
    <location>
        <begin position="32"/>
        <end position="526"/>
    </location>
</feature>
<evidence type="ECO:0000256" key="2">
    <source>
        <dbReference type="ARBA" id="ARBA00022676"/>
    </source>
</evidence>
<dbReference type="AlphaFoldDB" id="A0AAU9EVF2"/>
<dbReference type="InterPro" id="IPR002213">
    <property type="entry name" value="UDP_glucos_trans"/>
</dbReference>
<sequence>MFIRGGDMRILFVFIASILMALGGLPQKTESAKILATLSWPGRSQYIFVENYLKALAARGHQVTVINTFQNKAIPNMRFIEATKVQEYAQEMLSEMGGSNMWQEFNGFTRIMEKIVSFTLDDEAVQHLLNSGETFDVVLAEMIETPPLYGLAQHFNATLVGFSSYGTDFRIDQSMGNISPVSYNPMIIAPRTDRMSFSERLTNHYEYFLEQVHRQLVHLPTMERQYKKYFPKAQKTMDEVLDSFALVLLGQHFSVSYPRPYMPNMIEVGGLHIAHKPQPLPEDIKEFIEGAQHGVIYFSMGSNVKSKDLPQETRDTLLKTFGKLKERVLWKFEDDQLPGKSANVLIKKWYPQPDILAHSNVKIFITHGGLLSTIESLYFGKPVLGLPVLYDQHMNVERARRIGFGLGLDLHQLKQEELEAAIHKLLSEPSYSKASSQISERYRDQPQPSLERAIWWTEYIIRHQGAPHLRAASRDLNYIQLHSLDTLFVLVGVPLLIVGLLLKLSCRLLRGSKPKSCPFADKQKKQ</sequence>
<dbReference type="SUPFAM" id="SSF53756">
    <property type="entry name" value="UDP-Glycosyltransferase/glycogen phosphorylase"/>
    <property type="match status" value="1"/>
</dbReference>
<name>A0AAU9EVF2_DROMD</name>
<keyword evidence="4" id="KW-1133">Transmembrane helix</keyword>
<proteinExistence type="inferred from homology"/>
<keyword evidence="2" id="KW-0328">Glycosyltransferase</keyword>
<evidence type="ECO:0000256" key="3">
    <source>
        <dbReference type="ARBA" id="ARBA00022679"/>
    </source>
</evidence>
<evidence type="ECO:0000256" key="4">
    <source>
        <dbReference type="SAM" id="Phobius"/>
    </source>
</evidence>
<organism evidence="6 7">
    <name type="scientific">Drosophila madeirensis</name>
    <name type="common">Fruit fly</name>
    <dbReference type="NCBI Taxonomy" id="30013"/>
    <lineage>
        <taxon>Eukaryota</taxon>
        <taxon>Metazoa</taxon>
        <taxon>Ecdysozoa</taxon>
        <taxon>Arthropoda</taxon>
        <taxon>Hexapoda</taxon>
        <taxon>Insecta</taxon>
        <taxon>Pterygota</taxon>
        <taxon>Neoptera</taxon>
        <taxon>Endopterygota</taxon>
        <taxon>Diptera</taxon>
        <taxon>Brachycera</taxon>
        <taxon>Muscomorpha</taxon>
        <taxon>Ephydroidea</taxon>
        <taxon>Drosophilidae</taxon>
        <taxon>Drosophila</taxon>
        <taxon>Sophophora</taxon>
    </lineage>
</organism>
<keyword evidence="5" id="KW-0732">Signal</keyword>
<keyword evidence="4" id="KW-0472">Membrane</keyword>
<accession>A0AAU9EVF2</accession>
<dbReference type="EMBL" id="AP029263">
    <property type="protein sequence ID" value="BFF90227.1"/>
    <property type="molecule type" value="Genomic_DNA"/>
</dbReference>
<dbReference type="PANTHER" id="PTHR48043:SF159">
    <property type="entry name" value="EG:EG0003.4 PROTEIN-RELATED"/>
    <property type="match status" value="1"/>
</dbReference>
<keyword evidence="3" id="KW-0808">Transferase</keyword>
<protein>
    <submittedName>
        <fullName evidence="6">UDP-glucuronosyltransferase 2B1</fullName>
    </submittedName>
</protein>
<dbReference type="Pfam" id="PF00201">
    <property type="entry name" value="UDPGT"/>
    <property type="match status" value="1"/>
</dbReference>
<evidence type="ECO:0000256" key="1">
    <source>
        <dbReference type="ARBA" id="ARBA00009995"/>
    </source>
</evidence>
<feature type="transmembrane region" description="Helical" evidence="4">
    <location>
        <begin position="487"/>
        <end position="506"/>
    </location>
</feature>
<keyword evidence="7" id="KW-1185">Reference proteome</keyword>
<dbReference type="CDD" id="cd03784">
    <property type="entry name" value="GT1_Gtf-like"/>
    <property type="match status" value="1"/>
</dbReference>
<evidence type="ECO:0000313" key="7">
    <source>
        <dbReference type="Proteomes" id="UP001500889"/>
    </source>
</evidence>
<dbReference type="PANTHER" id="PTHR48043">
    <property type="entry name" value="EG:EG0003.4 PROTEIN-RELATED"/>
    <property type="match status" value="1"/>
</dbReference>
<dbReference type="Proteomes" id="UP001500889">
    <property type="component" value="Chromosome O"/>
</dbReference>
<gene>
    <name evidence="6" type="ORF">DMAD_08790</name>
</gene>
<reference evidence="6 7" key="1">
    <citation type="submission" date="2024-02" db="EMBL/GenBank/DDBJ databases">
        <title>A chromosome-level genome assembly of Drosophila madeirensis, a fruit fly species endemic to Madeira island.</title>
        <authorList>
            <person name="Tomihara K."/>
            <person name="Llopart A."/>
            <person name="Yamamoto D."/>
        </authorList>
    </citation>
    <scope>NUCLEOTIDE SEQUENCE [LARGE SCALE GENOMIC DNA]</scope>
    <source>
        <strain evidence="6 7">RF1</strain>
    </source>
</reference>
<dbReference type="GO" id="GO:0008194">
    <property type="term" value="F:UDP-glycosyltransferase activity"/>
    <property type="evidence" value="ECO:0007669"/>
    <property type="project" value="InterPro"/>
</dbReference>